<organism evidence="1 2">
    <name type="scientific">Cricetulus griseus</name>
    <name type="common">Chinese hamster</name>
    <name type="synonym">Cricetulus barabensis griseus</name>
    <dbReference type="NCBI Taxonomy" id="10029"/>
    <lineage>
        <taxon>Eukaryota</taxon>
        <taxon>Metazoa</taxon>
        <taxon>Chordata</taxon>
        <taxon>Craniata</taxon>
        <taxon>Vertebrata</taxon>
        <taxon>Euteleostomi</taxon>
        <taxon>Mammalia</taxon>
        <taxon>Eutheria</taxon>
        <taxon>Euarchontoglires</taxon>
        <taxon>Glires</taxon>
        <taxon>Rodentia</taxon>
        <taxon>Myomorpha</taxon>
        <taxon>Muroidea</taxon>
        <taxon>Cricetidae</taxon>
        <taxon>Cricetinae</taxon>
        <taxon>Cricetulus</taxon>
    </lineage>
</organism>
<dbReference type="AlphaFoldDB" id="G3IL22"/>
<sequence length="58" mass="6723">MVSLTHKICRTDIQVQSSVYIKPDLLSCPLSTPHLVTHPSSSAERFRVPEQRTNRFQW</sequence>
<protein>
    <submittedName>
        <fullName evidence="1">Uncharacterized protein</fullName>
    </submittedName>
</protein>
<name>G3IL22_CRIGR</name>
<evidence type="ECO:0000313" key="1">
    <source>
        <dbReference type="EMBL" id="EGV95220.1"/>
    </source>
</evidence>
<proteinExistence type="predicted"/>
<dbReference type="Proteomes" id="UP000001075">
    <property type="component" value="Unassembled WGS sequence"/>
</dbReference>
<dbReference type="InParanoid" id="G3IL22"/>
<gene>
    <name evidence="1" type="ORF">I79_024582</name>
</gene>
<evidence type="ECO:0000313" key="2">
    <source>
        <dbReference type="Proteomes" id="UP000001075"/>
    </source>
</evidence>
<accession>G3IL22</accession>
<reference evidence="2" key="1">
    <citation type="journal article" date="2011" name="Nat. Biotechnol.">
        <title>The genomic sequence of the Chinese hamster ovary (CHO)-K1 cell line.</title>
        <authorList>
            <person name="Xu X."/>
            <person name="Nagarajan H."/>
            <person name="Lewis N.E."/>
            <person name="Pan S."/>
            <person name="Cai Z."/>
            <person name="Liu X."/>
            <person name="Chen W."/>
            <person name="Xie M."/>
            <person name="Wang W."/>
            <person name="Hammond S."/>
            <person name="Andersen M.R."/>
            <person name="Neff N."/>
            <person name="Passarelli B."/>
            <person name="Koh W."/>
            <person name="Fan H.C."/>
            <person name="Wang J."/>
            <person name="Gui Y."/>
            <person name="Lee K.H."/>
            <person name="Betenbaugh M.J."/>
            <person name="Quake S.R."/>
            <person name="Famili I."/>
            <person name="Palsson B.O."/>
            <person name="Wang J."/>
        </authorList>
    </citation>
    <scope>NUCLEOTIDE SEQUENCE [LARGE SCALE GENOMIC DNA]</scope>
    <source>
        <strain evidence="2">CHO K1 cell line</strain>
    </source>
</reference>
<dbReference type="EMBL" id="JH003845">
    <property type="protein sequence ID" value="EGV95220.1"/>
    <property type="molecule type" value="Genomic_DNA"/>
</dbReference>